<sequence length="77" mass="8785">MFFVLQLAYQAKRTKSRISIAFMIPTERYGDSTISTTTSTTDTMHVFFDVVRQIVIDHMANVGNVQSSRSYLEDTKS</sequence>
<dbReference type="AlphaFoldDB" id="A0A0V0U4D6"/>
<dbReference type="EMBL" id="JYDJ01000064">
    <property type="protein sequence ID" value="KRX46114.1"/>
    <property type="molecule type" value="Genomic_DNA"/>
</dbReference>
<dbReference type="Proteomes" id="UP000055048">
    <property type="component" value="Unassembled WGS sequence"/>
</dbReference>
<reference evidence="1 2" key="1">
    <citation type="submission" date="2015-01" db="EMBL/GenBank/DDBJ databases">
        <title>Evolution of Trichinella species and genotypes.</title>
        <authorList>
            <person name="Korhonen P.K."/>
            <person name="Edoardo P."/>
            <person name="Giuseppe L.R."/>
            <person name="Gasser R.B."/>
        </authorList>
    </citation>
    <scope>NUCLEOTIDE SEQUENCE [LARGE SCALE GENOMIC DNA]</scope>
    <source>
        <strain evidence="1">ISS417</strain>
    </source>
</reference>
<proteinExistence type="predicted"/>
<evidence type="ECO:0000313" key="1">
    <source>
        <dbReference type="EMBL" id="KRX46114.1"/>
    </source>
</evidence>
<comment type="caution">
    <text evidence="1">The sequence shown here is derived from an EMBL/GenBank/DDBJ whole genome shotgun (WGS) entry which is preliminary data.</text>
</comment>
<name>A0A0V0U4D6_9BILA</name>
<protein>
    <submittedName>
        <fullName evidence="1">Uncharacterized protein</fullName>
    </submittedName>
</protein>
<gene>
    <name evidence="1" type="ORF">T05_8000</name>
</gene>
<evidence type="ECO:0000313" key="2">
    <source>
        <dbReference type="Proteomes" id="UP000055048"/>
    </source>
</evidence>
<keyword evidence="2" id="KW-1185">Reference proteome</keyword>
<organism evidence="1 2">
    <name type="scientific">Trichinella murrelli</name>
    <dbReference type="NCBI Taxonomy" id="144512"/>
    <lineage>
        <taxon>Eukaryota</taxon>
        <taxon>Metazoa</taxon>
        <taxon>Ecdysozoa</taxon>
        <taxon>Nematoda</taxon>
        <taxon>Enoplea</taxon>
        <taxon>Dorylaimia</taxon>
        <taxon>Trichinellida</taxon>
        <taxon>Trichinellidae</taxon>
        <taxon>Trichinella</taxon>
    </lineage>
</organism>
<accession>A0A0V0U4D6</accession>